<name>A0A392P5C4_9FABA</name>
<evidence type="ECO:0000313" key="2">
    <source>
        <dbReference type="Proteomes" id="UP000265520"/>
    </source>
</evidence>
<feature type="non-terminal residue" evidence="1">
    <location>
        <position position="1"/>
    </location>
</feature>
<reference evidence="1 2" key="1">
    <citation type="journal article" date="2018" name="Front. Plant Sci.">
        <title>Red Clover (Trifolium pratense) and Zigzag Clover (T. medium) - A Picture of Genomic Similarities and Differences.</title>
        <authorList>
            <person name="Dluhosova J."/>
            <person name="Istvanek J."/>
            <person name="Nedelnik J."/>
            <person name="Repkova J."/>
        </authorList>
    </citation>
    <scope>NUCLEOTIDE SEQUENCE [LARGE SCALE GENOMIC DNA]</scope>
    <source>
        <strain evidence="2">cv. 10/8</strain>
        <tissue evidence="1">Leaf</tissue>
    </source>
</reference>
<proteinExistence type="predicted"/>
<dbReference type="AlphaFoldDB" id="A0A392P5C4"/>
<accession>A0A392P5C4</accession>
<organism evidence="1 2">
    <name type="scientific">Trifolium medium</name>
    <dbReference type="NCBI Taxonomy" id="97028"/>
    <lineage>
        <taxon>Eukaryota</taxon>
        <taxon>Viridiplantae</taxon>
        <taxon>Streptophyta</taxon>
        <taxon>Embryophyta</taxon>
        <taxon>Tracheophyta</taxon>
        <taxon>Spermatophyta</taxon>
        <taxon>Magnoliopsida</taxon>
        <taxon>eudicotyledons</taxon>
        <taxon>Gunneridae</taxon>
        <taxon>Pentapetalae</taxon>
        <taxon>rosids</taxon>
        <taxon>fabids</taxon>
        <taxon>Fabales</taxon>
        <taxon>Fabaceae</taxon>
        <taxon>Papilionoideae</taxon>
        <taxon>50 kb inversion clade</taxon>
        <taxon>NPAAA clade</taxon>
        <taxon>Hologalegina</taxon>
        <taxon>IRL clade</taxon>
        <taxon>Trifolieae</taxon>
        <taxon>Trifolium</taxon>
    </lineage>
</organism>
<protein>
    <submittedName>
        <fullName evidence="1">Uncharacterized protein</fullName>
    </submittedName>
</protein>
<dbReference type="Proteomes" id="UP000265520">
    <property type="component" value="Unassembled WGS sequence"/>
</dbReference>
<sequence>DTQGQVLLTPSGRSAKSSIHLQPLSLEQASGINVNTQEALIPKTFTDSKPILTHYRGIHNNMQIITSIIIMHRSCHFILASVDPKVSPHRVQPSVFNHGQGRITFSPISLKLKDVQLSPQASLLKNPYEGYLKSLPSRIS</sequence>
<evidence type="ECO:0000313" key="1">
    <source>
        <dbReference type="EMBL" id="MCI06639.1"/>
    </source>
</evidence>
<comment type="caution">
    <text evidence="1">The sequence shown here is derived from an EMBL/GenBank/DDBJ whole genome shotgun (WGS) entry which is preliminary data.</text>
</comment>
<dbReference type="EMBL" id="LXQA010062518">
    <property type="protein sequence ID" value="MCI06639.1"/>
    <property type="molecule type" value="Genomic_DNA"/>
</dbReference>
<keyword evidence="2" id="KW-1185">Reference proteome</keyword>